<dbReference type="Proteomes" id="UP000467841">
    <property type="component" value="Unassembled WGS sequence"/>
</dbReference>
<sequence>MDGIKCTQTGGLRNITEDVCGRENVDGSARLEDRQGRDEESPTEMRGHVDEISCTQSVVKNIVQVNEPIQPCTHGEREGEARTGGADEKHEKSMEDDGDTQLRALIDNIVAGSAEPKSLNSLEIIASDVNVEKVVDSKGVREGGSSMMEICEPSDVSARVESEQQGTGVEGMVSERESMGEECVFDLAQTDPSVGKAPVVRPSVVETEGNSHLRVPVHEKTTQAPVVQPLAVETEGKSHPRVPVHEKTTQATVVQPLSVETEGKSHPRVPVHDKTTQFSKIETGSKPQPRVTVHEKTVIFGEEHLRGQCMVVRKEVEAGNAVLPTTPPAARVLTGALVVDSSPTSNRATHITVSDSSPPPKRSAHIPSVMETELAKALVAAPRLPASSLVYQTDAQLFHMLKKTLAANKDFLHISQDKYDLDNSFFLDLAEKQKWVSTKHMEVLMTYLGDKHADLLSKENSMFASPWLVNHLQGKYRKFKAAINKGMIRWDDCITKFVVTPGQTWLEEVHTVYCPMIWDNEHWVGLGLAIHLGSRFVEVLDPLPSLNKDGKVERYMAPVVEMLPHIISRFCPSATQKRNNKPFTFKRVANTYENHRSGDCGPVAVKFMEIHAYNDPPPHLSGLTDELVGDSRKNYAMELYRGMVLPIYFPTSPPLSPVVEP</sequence>
<feature type="region of interest" description="Disordered" evidence="4">
    <location>
        <begin position="69"/>
        <end position="97"/>
    </location>
</feature>
<keyword evidence="7" id="KW-1185">Reference proteome</keyword>
<accession>A0A6D2KJ78</accession>
<dbReference type="InterPro" id="IPR038765">
    <property type="entry name" value="Papain-like_cys_pep_sf"/>
</dbReference>
<dbReference type="SUPFAM" id="SSF54001">
    <property type="entry name" value="Cysteine proteinases"/>
    <property type="match status" value="1"/>
</dbReference>
<dbReference type="PROSITE" id="PS50600">
    <property type="entry name" value="ULP_PROTEASE"/>
    <property type="match status" value="1"/>
</dbReference>
<evidence type="ECO:0000256" key="2">
    <source>
        <dbReference type="ARBA" id="ARBA00022670"/>
    </source>
</evidence>
<evidence type="ECO:0000256" key="1">
    <source>
        <dbReference type="ARBA" id="ARBA00005234"/>
    </source>
</evidence>
<organism evidence="6 7">
    <name type="scientific">Microthlaspi erraticum</name>
    <dbReference type="NCBI Taxonomy" id="1685480"/>
    <lineage>
        <taxon>Eukaryota</taxon>
        <taxon>Viridiplantae</taxon>
        <taxon>Streptophyta</taxon>
        <taxon>Embryophyta</taxon>
        <taxon>Tracheophyta</taxon>
        <taxon>Spermatophyta</taxon>
        <taxon>Magnoliopsida</taxon>
        <taxon>eudicotyledons</taxon>
        <taxon>Gunneridae</taxon>
        <taxon>Pentapetalae</taxon>
        <taxon>rosids</taxon>
        <taxon>malvids</taxon>
        <taxon>Brassicales</taxon>
        <taxon>Brassicaceae</taxon>
        <taxon>Coluteocarpeae</taxon>
        <taxon>Microthlaspi</taxon>
    </lineage>
</organism>
<dbReference type="EMBL" id="CACVBM020001495">
    <property type="protein sequence ID" value="CAA7051946.1"/>
    <property type="molecule type" value="Genomic_DNA"/>
</dbReference>
<gene>
    <name evidence="6" type="ORF">MERR_LOCUS39181</name>
</gene>
<dbReference type="PANTHER" id="PTHR48449:SF1">
    <property type="entry name" value="DUF1985 DOMAIN-CONTAINING PROTEIN"/>
    <property type="match status" value="1"/>
</dbReference>
<dbReference type="Gene3D" id="3.40.395.10">
    <property type="entry name" value="Adenoviral Proteinase, Chain A"/>
    <property type="match status" value="1"/>
</dbReference>
<feature type="domain" description="Ubiquitin-like protease family profile" evidence="5">
    <location>
        <begin position="419"/>
        <end position="611"/>
    </location>
</feature>
<reference evidence="6" key="1">
    <citation type="submission" date="2020-01" db="EMBL/GenBank/DDBJ databases">
        <authorList>
            <person name="Mishra B."/>
        </authorList>
    </citation>
    <scope>NUCLEOTIDE SEQUENCE [LARGE SCALE GENOMIC DNA]</scope>
</reference>
<dbReference type="GO" id="GO:0006508">
    <property type="term" value="P:proteolysis"/>
    <property type="evidence" value="ECO:0007669"/>
    <property type="project" value="UniProtKB-KW"/>
</dbReference>
<evidence type="ECO:0000313" key="7">
    <source>
        <dbReference type="Proteomes" id="UP000467841"/>
    </source>
</evidence>
<feature type="compositionally biased region" description="Polar residues" evidence="4">
    <location>
        <begin position="344"/>
        <end position="356"/>
    </location>
</feature>
<proteinExistence type="inferred from homology"/>
<dbReference type="AlphaFoldDB" id="A0A6D2KJ78"/>
<protein>
    <recommendedName>
        <fullName evidence="5">Ubiquitin-like protease family profile domain-containing protein</fullName>
    </recommendedName>
</protein>
<dbReference type="OrthoDB" id="1114153at2759"/>
<feature type="compositionally biased region" description="Basic and acidic residues" evidence="4">
    <location>
        <begin position="74"/>
        <end position="95"/>
    </location>
</feature>
<comment type="caution">
    <text evidence="6">The sequence shown here is derived from an EMBL/GenBank/DDBJ whole genome shotgun (WGS) entry which is preliminary data.</text>
</comment>
<keyword evidence="2" id="KW-0645">Protease</keyword>
<evidence type="ECO:0000256" key="4">
    <source>
        <dbReference type="SAM" id="MobiDB-lite"/>
    </source>
</evidence>
<dbReference type="PANTHER" id="PTHR48449">
    <property type="entry name" value="DUF1985 DOMAIN-CONTAINING PROTEIN"/>
    <property type="match status" value="1"/>
</dbReference>
<feature type="region of interest" description="Disordered" evidence="4">
    <location>
        <begin position="344"/>
        <end position="363"/>
    </location>
</feature>
<comment type="similarity">
    <text evidence="1">Belongs to the peptidase C48 family.</text>
</comment>
<name>A0A6D2KJ78_9BRAS</name>
<feature type="region of interest" description="Disordered" evidence="4">
    <location>
        <begin position="22"/>
        <end position="48"/>
    </location>
</feature>
<keyword evidence="3" id="KW-0378">Hydrolase</keyword>
<dbReference type="InterPro" id="IPR003653">
    <property type="entry name" value="Peptidase_C48_C"/>
</dbReference>
<evidence type="ECO:0000256" key="3">
    <source>
        <dbReference type="ARBA" id="ARBA00022801"/>
    </source>
</evidence>
<dbReference type="Pfam" id="PF02902">
    <property type="entry name" value="Peptidase_C48"/>
    <property type="match status" value="1"/>
</dbReference>
<evidence type="ECO:0000259" key="5">
    <source>
        <dbReference type="PROSITE" id="PS50600"/>
    </source>
</evidence>
<dbReference type="GO" id="GO:0008234">
    <property type="term" value="F:cysteine-type peptidase activity"/>
    <property type="evidence" value="ECO:0007669"/>
    <property type="project" value="InterPro"/>
</dbReference>
<evidence type="ECO:0000313" key="6">
    <source>
        <dbReference type="EMBL" id="CAA7051946.1"/>
    </source>
</evidence>